<evidence type="ECO:0000313" key="6">
    <source>
        <dbReference type="EMBL" id="SHE26030.1"/>
    </source>
</evidence>
<dbReference type="Pfam" id="PF01230">
    <property type="entry name" value="HIT"/>
    <property type="match status" value="1"/>
</dbReference>
<evidence type="ECO:0000256" key="3">
    <source>
        <dbReference type="PIRSR" id="PIRSR639383-2"/>
    </source>
</evidence>
<dbReference type="PANTHER" id="PTHR42997:SF1">
    <property type="entry name" value="AP-4-A PHOSPHORYLASE"/>
    <property type="match status" value="1"/>
</dbReference>
<dbReference type="SUPFAM" id="SSF54197">
    <property type="entry name" value="HIT-like"/>
    <property type="match status" value="1"/>
</dbReference>
<dbReference type="GO" id="GO:0000166">
    <property type="term" value="F:nucleotide binding"/>
    <property type="evidence" value="ECO:0007669"/>
    <property type="project" value="UniProtKB-KW"/>
</dbReference>
<evidence type="ECO:0000259" key="5">
    <source>
        <dbReference type="PROSITE" id="PS51084"/>
    </source>
</evidence>
<feature type="domain" description="HIT" evidence="5">
    <location>
        <begin position="85"/>
        <end position="193"/>
    </location>
</feature>
<dbReference type="EMBL" id="FQTT01000012">
    <property type="protein sequence ID" value="SHE26030.1"/>
    <property type="molecule type" value="Genomic_DNA"/>
</dbReference>
<organism evidence="6 7">
    <name type="scientific">Actinomyces glycerinitolerans</name>
    <dbReference type="NCBI Taxonomy" id="1892869"/>
    <lineage>
        <taxon>Bacteria</taxon>
        <taxon>Bacillati</taxon>
        <taxon>Actinomycetota</taxon>
        <taxon>Actinomycetes</taxon>
        <taxon>Actinomycetales</taxon>
        <taxon>Actinomycetaceae</taxon>
        <taxon>Actinomyces</taxon>
    </lineage>
</organism>
<evidence type="ECO:0000256" key="1">
    <source>
        <dbReference type="ARBA" id="ARBA00022741"/>
    </source>
</evidence>
<evidence type="ECO:0000256" key="4">
    <source>
        <dbReference type="PROSITE-ProRule" id="PRU00464"/>
    </source>
</evidence>
<dbReference type="Gene3D" id="3.30.428.10">
    <property type="entry name" value="HIT-like"/>
    <property type="match status" value="1"/>
</dbReference>
<dbReference type="CDD" id="cd01275">
    <property type="entry name" value="FHIT"/>
    <property type="match status" value="1"/>
</dbReference>
<dbReference type="PANTHER" id="PTHR42997">
    <property type="entry name" value="HIT FAMILY HYDROLASE"/>
    <property type="match status" value="1"/>
</dbReference>
<keyword evidence="7" id="KW-1185">Reference proteome</keyword>
<protein>
    <submittedName>
        <fullName evidence="6">Histidine triad (Hit) protein</fullName>
    </submittedName>
</protein>
<dbReference type="InterPro" id="IPR039383">
    <property type="entry name" value="FHIT"/>
</dbReference>
<reference evidence="7" key="1">
    <citation type="submission" date="2016-09" db="EMBL/GenBank/DDBJ databases">
        <authorList>
            <person name="Strepis N."/>
        </authorList>
    </citation>
    <scope>NUCLEOTIDE SEQUENCE [LARGE SCALE GENOMIC DNA]</scope>
</reference>
<dbReference type="InterPro" id="IPR036265">
    <property type="entry name" value="HIT-like_sf"/>
</dbReference>
<name>A0A1M4S1K5_9ACTO</name>
<evidence type="ECO:0000256" key="2">
    <source>
        <dbReference type="PIRSR" id="PIRSR639383-1"/>
    </source>
</evidence>
<feature type="binding site" evidence="3">
    <location>
        <position position="182"/>
    </location>
    <ligand>
        <name>substrate</name>
    </ligand>
</feature>
<dbReference type="Proteomes" id="UP000184291">
    <property type="component" value="Unassembled WGS sequence"/>
</dbReference>
<proteinExistence type="predicted"/>
<dbReference type="InterPro" id="IPR052908">
    <property type="entry name" value="AP-4-A_phosphorylase"/>
</dbReference>
<keyword evidence="1" id="KW-0547">Nucleotide-binding</keyword>
<evidence type="ECO:0000313" key="7">
    <source>
        <dbReference type="Proteomes" id="UP000184291"/>
    </source>
</evidence>
<feature type="short sequence motif" description="Histidine triad motif" evidence="4">
    <location>
        <begin position="178"/>
        <end position="182"/>
    </location>
</feature>
<feature type="active site" description="Tele-AMP-histidine intermediate" evidence="2">
    <location>
        <position position="180"/>
    </location>
</feature>
<dbReference type="PROSITE" id="PS51084">
    <property type="entry name" value="HIT_2"/>
    <property type="match status" value="1"/>
</dbReference>
<dbReference type="GO" id="GO:0003824">
    <property type="term" value="F:catalytic activity"/>
    <property type="evidence" value="ECO:0007669"/>
    <property type="project" value="InterPro"/>
</dbReference>
<gene>
    <name evidence="6" type="ORF">ACGLYG10_2273</name>
</gene>
<dbReference type="RefSeq" id="WP_395994444.1">
    <property type="nucleotide sequence ID" value="NZ_FQTT01000012.1"/>
</dbReference>
<dbReference type="STRING" id="1892869.ACGLYG10_2273"/>
<dbReference type="InterPro" id="IPR011146">
    <property type="entry name" value="HIT-like"/>
</dbReference>
<sequence length="234" mass="25214">MTDMTGQTAAQEYLPEAADPGTDASGQAPALTRLEGTVVDGVRIEAPFQPADTPDPFGRLWTPHRMVYIGGQDKPSDDSADQCPFCAAPGRSDTDALIVHRGETAYVLMNLYPYNTGHLLICPYRHISDWTEATAAERTEIGVLTARAMEVVRAVSHPHGFNLGMNQGQVAGAGIAAHLHQHVVPRWTGDANFMPIIGKTKPVPQLLGDQRDQLAAAWDSAPTALDTGRPDPER</sequence>
<dbReference type="AlphaFoldDB" id="A0A1M4S1K5"/>
<feature type="binding site" evidence="3">
    <location>
        <position position="110"/>
    </location>
    <ligand>
        <name>substrate</name>
    </ligand>
</feature>
<accession>A0A1M4S1K5</accession>